<comment type="caution">
    <text evidence="1">The sequence shown here is derived from an EMBL/GenBank/DDBJ whole genome shotgun (WGS) entry which is preliminary data.</text>
</comment>
<proteinExistence type="predicted"/>
<dbReference type="EMBL" id="JAAIKC010000013">
    <property type="protein sequence ID" value="NEW09079.1"/>
    <property type="molecule type" value="Genomic_DNA"/>
</dbReference>
<sequence>MTERIPCTREGCSATILPTTAEKTGGYCMPCKQEMKRQERQLYIDKHRRDVNLYEGIADPVEILKIMHTNLEYDPMIRYTPYKQNKEQLYMSLSAEDAGKMLDYAVNLLVSGDEDTSKDILLSLVCYKNISLSAWIPELISRELYYPGILFKDASEEVRNQLMDQVEYDNDNRNHLLSALVWIGDEQVVQRLHEWRKSSPEWVGNLNISPDLYTYEAGWELTEEGERHNLFYGYSYAIEKVEKAEESVHGASESVILLTESSHTCLWCGGKLTTLLDIGVSHPFFEFLSLAGERLKVETCVICGCYGTVYMDVDLNGETKWSTYNKRPDYLPDINHDDYDDQYLSASKSFRIASQPRSVYHAAEWTLEPTVSQVGGHPSWIQDAEYPACPCCSKRMTFISQLDWGEIEKHGEGIYYMFLCPNSMITATLFQQS</sequence>
<reference evidence="1" key="1">
    <citation type="submission" date="2020-02" db="EMBL/GenBank/DDBJ databases">
        <authorList>
            <person name="Shen X.-R."/>
            <person name="Zhang Y.-X."/>
        </authorList>
    </citation>
    <scope>NUCLEOTIDE SEQUENCE</scope>
    <source>
        <strain evidence="1">SYP-B3998</strain>
    </source>
</reference>
<organism evidence="1">
    <name type="scientific">Paenibacillus sp. SYP-B3998</name>
    <dbReference type="NCBI Taxonomy" id="2678564"/>
    <lineage>
        <taxon>Bacteria</taxon>
        <taxon>Bacillati</taxon>
        <taxon>Bacillota</taxon>
        <taxon>Bacilli</taxon>
        <taxon>Bacillales</taxon>
        <taxon>Paenibacillaceae</taxon>
        <taxon>Paenibacillus</taxon>
    </lineage>
</organism>
<accession>A0A6G4A5J7</accession>
<gene>
    <name evidence="1" type="ORF">GK047_24185</name>
</gene>
<name>A0A6G4A5J7_9BACL</name>
<protein>
    <submittedName>
        <fullName evidence="1">DUF1963 domain-containing protein</fullName>
    </submittedName>
</protein>
<dbReference type="RefSeq" id="WP_163952587.1">
    <property type="nucleotide sequence ID" value="NZ_JAAIKC010000013.1"/>
</dbReference>
<evidence type="ECO:0000313" key="1">
    <source>
        <dbReference type="EMBL" id="NEW09079.1"/>
    </source>
</evidence>
<dbReference type="Gene3D" id="2.30.320.10">
    <property type="entry name" value="YwqG-like"/>
    <property type="match status" value="1"/>
</dbReference>
<dbReference type="AlphaFoldDB" id="A0A6G4A5J7"/>